<dbReference type="PANTHER" id="PTHR13812">
    <property type="entry name" value="KETIMINE REDUCTASE MU-CRYSTALLIN"/>
    <property type="match status" value="1"/>
</dbReference>
<dbReference type="EMBL" id="PDNA01000064">
    <property type="protein sequence ID" value="PGH17448.1"/>
    <property type="molecule type" value="Genomic_DNA"/>
</dbReference>
<keyword evidence="2" id="KW-1185">Reference proteome</keyword>
<dbReference type="PANTHER" id="PTHR13812:SF23">
    <property type="entry name" value="PRNX PROTEIN"/>
    <property type="match status" value="1"/>
</dbReference>
<dbReference type="AlphaFoldDB" id="A0A2B7Y957"/>
<proteinExistence type="predicted"/>
<dbReference type="SUPFAM" id="SSF51735">
    <property type="entry name" value="NAD(P)-binding Rossmann-fold domains"/>
    <property type="match status" value="1"/>
</dbReference>
<dbReference type="InterPro" id="IPR036291">
    <property type="entry name" value="NAD(P)-bd_dom_sf"/>
</dbReference>
<dbReference type="Gene3D" id="3.40.50.720">
    <property type="entry name" value="NAD(P)-binding Rossmann-like Domain"/>
    <property type="match status" value="1"/>
</dbReference>
<dbReference type="OrthoDB" id="41492at2759"/>
<accession>A0A2B7Y957</accession>
<evidence type="ECO:0000313" key="2">
    <source>
        <dbReference type="Proteomes" id="UP000224634"/>
    </source>
</evidence>
<name>A0A2B7Y957_POLH7</name>
<dbReference type="Gene3D" id="3.30.1780.10">
    <property type="entry name" value="ornithine cyclodeaminase, domain 1"/>
    <property type="match status" value="1"/>
</dbReference>
<protein>
    <submittedName>
        <fullName evidence="1">Uncharacterized protein</fullName>
    </submittedName>
</protein>
<dbReference type="InterPro" id="IPR003462">
    <property type="entry name" value="ODC_Mu_crystall"/>
</dbReference>
<dbReference type="GO" id="GO:0005737">
    <property type="term" value="C:cytoplasm"/>
    <property type="evidence" value="ECO:0007669"/>
    <property type="project" value="TreeGrafter"/>
</dbReference>
<gene>
    <name evidence="1" type="ORF">AJ80_04818</name>
</gene>
<reference evidence="1 2" key="1">
    <citation type="submission" date="2017-10" db="EMBL/GenBank/DDBJ databases">
        <title>Comparative genomics in systemic dimorphic fungi from Ajellomycetaceae.</title>
        <authorList>
            <person name="Munoz J.F."/>
            <person name="Mcewen J.G."/>
            <person name="Clay O.K."/>
            <person name="Cuomo C.A."/>
        </authorList>
    </citation>
    <scope>NUCLEOTIDE SEQUENCE [LARGE SCALE GENOMIC DNA]</scope>
    <source>
        <strain evidence="1 2">UAMH7299</strain>
    </source>
</reference>
<organism evidence="1 2">
    <name type="scientific">Polytolypa hystricis (strain UAMH7299)</name>
    <dbReference type="NCBI Taxonomy" id="1447883"/>
    <lineage>
        <taxon>Eukaryota</taxon>
        <taxon>Fungi</taxon>
        <taxon>Dikarya</taxon>
        <taxon>Ascomycota</taxon>
        <taxon>Pezizomycotina</taxon>
        <taxon>Eurotiomycetes</taxon>
        <taxon>Eurotiomycetidae</taxon>
        <taxon>Onygenales</taxon>
        <taxon>Onygenales incertae sedis</taxon>
        <taxon>Polytolypa</taxon>
    </lineage>
</organism>
<evidence type="ECO:0000313" key="1">
    <source>
        <dbReference type="EMBL" id="PGH17448.1"/>
    </source>
</evidence>
<sequence>MLVLREEDIISILHGLTREECKRLTQVLWNGMREYSSSVKSPEAKLIHQPIRESIVTNQNHTTLFMPASDTQTTTGVKIVTLPRNGGPPKGAINIFAPEGNLDGVLNAEEVTAFRTALASMIPFSLYKLPINAEILVFGAGKQAEWHIRLLLLLAEPSIARITFISRQQESIDKFYKDVVEGLREQYPRVAFHGHVYDDIVGIDVDKMRRNEVVRSDVICGCTPSTIPLFHNSHLGEGKKRFISLIGSYKPHMQEIDSATLLSATRILVDSKNACLAEAGELIQAGVKRDQLVEIGEIPAGATNDDLTSIVGPGNVIFKCVGMGIMDLVIGRELLNMALERGLGIEISEF</sequence>
<dbReference type="Pfam" id="PF02423">
    <property type="entry name" value="OCD_Mu_crystall"/>
    <property type="match status" value="1"/>
</dbReference>
<dbReference type="InterPro" id="IPR023401">
    <property type="entry name" value="ODC_N"/>
</dbReference>
<dbReference type="Proteomes" id="UP000224634">
    <property type="component" value="Unassembled WGS sequence"/>
</dbReference>
<dbReference type="STRING" id="1447883.A0A2B7Y957"/>
<comment type="caution">
    <text evidence="1">The sequence shown here is derived from an EMBL/GenBank/DDBJ whole genome shotgun (WGS) entry which is preliminary data.</text>
</comment>